<name>A0A438N919_EXOME</name>
<keyword evidence="9" id="KW-0812">Transmembrane</keyword>
<dbReference type="PANTHER" id="PTHR24305">
    <property type="entry name" value="CYTOCHROME P450"/>
    <property type="match status" value="1"/>
</dbReference>
<dbReference type="CDD" id="cd11060">
    <property type="entry name" value="CYP57A1-like"/>
    <property type="match status" value="1"/>
</dbReference>
<evidence type="ECO:0000256" key="3">
    <source>
        <dbReference type="ARBA" id="ARBA00022723"/>
    </source>
</evidence>
<keyword evidence="7 8" id="KW-0349">Heme</keyword>
<dbReference type="PRINTS" id="PR00385">
    <property type="entry name" value="P450"/>
</dbReference>
<dbReference type="GO" id="GO:0005506">
    <property type="term" value="F:iron ion binding"/>
    <property type="evidence" value="ECO:0007669"/>
    <property type="project" value="InterPro"/>
</dbReference>
<comment type="similarity">
    <text evidence="2 8">Belongs to the cytochrome P450 family.</text>
</comment>
<evidence type="ECO:0000313" key="10">
    <source>
        <dbReference type="EMBL" id="RVX72277.1"/>
    </source>
</evidence>
<dbReference type="InterPro" id="IPR001128">
    <property type="entry name" value="Cyt_P450"/>
</dbReference>
<dbReference type="OrthoDB" id="4118714at2759"/>
<accession>A0A438N919</accession>
<feature type="transmembrane region" description="Helical" evidence="9">
    <location>
        <begin position="12"/>
        <end position="31"/>
    </location>
</feature>
<keyword evidence="6 8" id="KW-0503">Monooxygenase</keyword>
<dbReference type="InterPro" id="IPR017972">
    <property type="entry name" value="Cyt_P450_CS"/>
</dbReference>
<dbReference type="InterPro" id="IPR050121">
    <property type="entry name" value="Cytochrome_P450_monoxygenase"/>
</dbReference>
<dbReference type="EMBL" id="NAJM01000013">
    <property type="protein sequence ID" value="RVX72277.1"/>
    <property type="molecule type" value="Genomic_DNA"/>
</dbReference>
<comment type="caution">
    <text evidence="10">The sequence shown here is derived from an EMBL/GenBank/DDBJ whole genome shotgun (WGS) entry which is preliminary data.</text>
</comment>
<dbReference type="InterPro" id="IPR002401">
    <property type="entry name" value="Cyt_P450_E_grp-I"/>
</dbReference>
<feature type="binding site" description="axial binding residue" evidence="7">
    <location>
        <position position="454"/>
    </location>
    <ligand>
        <name>heme</name>
        <dbReference type="ChEBI" id="CHEBI:30413"/>
    </ligand>
    <ligandPart>
        <name>Fe</name>
        <dbReference type="ChEBI" id="CHEBI:18248"/>
    </ligandPart>
</feature>
<organism evidence="10 11">
    <name type="scientific">Exophiala mesophila</name>
    <name type="common">Black yeast-like fungus</name>
    <dbReference type="NCBI Taxonomy" id="212818"/>
    <lineage>
        <taxon>Eukaryota</taxon>
        <taxon>Fungi</taxon>
        <taxon>Dikarya</taxon>
        <taxon>Ascomycota</taxon>
        <taxon>Pezizomycotina</taxon>
        <taxon>Eurotiomycetes</taxon>
        <taxon>Chaetothyriomycetidae</taxon>
        <taxon>Chaetothyriales</taxon>
        <taxon>Herpotrichiellaceae</taxon>
        <taxon>Exophiala</taxon>
    </lineage>
</organism>
<dbReference type="AlphaFoldDB" id="A0A438N919"/>
<gene>
    <name evidence="10" type="ORF">B0A52_04481</name>
</gene>
<dbReference type="Proteomes" id="UP000288859">
    <property type="component" value="Unassembled WGS sequence"/>
</dbReference>
<evidence type="ECO:0000313" key="11">
    <source>
        <dbReference type="Proteomes" id="UP000288859"/>
    </source>
</evidence>
<keyword evidence="3 7" id="KW-0479">Metal-binding</keyword>
<evidence type="ECO:0000256" key="5">
    <source>
        <dbReference type="ARBA" id="ARBA00023004"/>
    </source>
</evidence>
<proteinExistence type="inferred from homology"/>
<reference evidence="10 11" key="1">
    <citation type="submission" date="2017-03" db="EMBL/GenBank/DDBJ databases">
        <title>Genomes of endolithic fungi from Antarctica.</title>
        <authorList>
            <person name="Coleine C."/>
            <person name="Masonjones S."/>
            <person name="Stajich J.E."/>
        </authorList>
    </citation>
    <scope>NUCLEOTIDE SEQUENCE [LARGE SCALE GENOMIC DNA]</scope>
    <source>
        <strain evidence="10 11">CCFEE 6314</strain>
    </source>
</reference>
<evidence type="ECO:0000256" key="9">
    <source>
        <dbReference type="SAM" id="Phobius"/>
    </source>
</evidence>
<comment type="cofactor">
    <cofactor evidence="1 7">
        <name>heme</name>
        <dbReference type="ChEBI" id="CHEBI:30413"/>
    </cofactor>
</comment>
<keyword evidence="9" id="KW-1133">Transmembrane helix</keyword>
<evidence type="ECO:0000256" key="2">
    <source>
        <dbReference type="ARBA" id="ARBA00010617"/>
    </source>
</evidence>
<keyword evidence="4 8" id="KW-0560">Oxidoreductase</keyword>
<dbReference type="PROSITE" id="PS00086">
    <property type="entry name" value="CYTOCHROME_P450"/>
    <property type="match status" value="1"/>
</dbReference>
<dbReference type="PANTHER" id="PTHR24305:SF232">
    <property type="entry name" value="P450, PUTATIVE (EUROFUNG)-RELATED"/>
    <property type="match status" value="1"/>
</dbReference>
<evidence type="ECO:0000256" key="6">
    <source>
        <dbReference type="ARBA" id="ARBA00023033"/>
    </source>
</evidence>
<protein>
    <recommendedName>
        <fullName evidence="12">Pisatin demethylase</fullName>
    </recommendedName>
</protein>
<evidence type="ECO:0000256" key="1">
    <source>
        <dbReference type="ARBA" id="ARBA00001971"/>
    </source>
</evidence>
<dbReference type="Pfam" id="PF00067">
    <property type="entry name" value="p450"/>
    <property type="match status" value="1"/>
</dbReference>
<evidence type="ECO:0000256" key="7">
    <source>
        <dbReference type="PIRSR" id="PIRSR602401-1"/>
    </source>
</evidence>
<evidence type="ECO:0008006" key="12">
    <source>
        <dbReference type="Google" id="ProtNLM"/>
    </source>
</evidence>
<dbReference type="SUPFAM" id="SSF48264">
    <property type="entry name" value="Cytochrome P450"/>
    <property type="match status" value="1"/>
</dbReference>
<keyword evidence="5 7" id="KW-0408">Iron</keyword>
<dbReference type="PRINTS" id="PR00463">
    <property type="entry name" value="EP450I"/>
</dbReference>
<dbReference type="Gene3D" id="1.10.630.10">
    <property type="entry name" value="Cytochrome P450"/>
    <property type="match status" value="1"/>
</dbReference>
<keyword evidence="9" id="KW-0472">Membrane</keyword>
<sequence>MVGISQLLDVILAYRSLLAVLPILWAIVHLLRNKYQPSISSIPGPPLAGFTNLWRFWDALTRTPHDTHIALHRQYNSPLVRVGPRSVSFSDPEWIRNVYGLTSGLTKTRFYDMFVLPYRGEYTRSLFTTLDEQYHQTYKRPIANAYSMSTLVEFEPLVDSTTRLLLQRLDEFVSAGSVVDLGVWLQMYAFDVIGEVVFSRKLGFLERREDVQGIMADIRFKIAYASIVGQIPWLDKFIAKNPLLVALTGTHPIVKFTVDNMTERLKASEEEVAKKRDFLARSLEAQQKNPSLVQDRIVRMWNIDNVFAGSDTTAISLRAIFYYLMRTPHAMARLQKEVDELEEKGEFGEFVSWKTASKQMPYLDAVTKEAFRMHPAVGQLLERHVPKGGMTLGNTFLPEGTIIGMNPWVAARNRQVYGVDADYFRPERWLEATPEQVQLMDRTSLTFGFGSRTCVGKNISLLEVNKLVPQLLRRYTFSFAEPEQDWKIHGGWFTEQDHFRVRLGLRTSEGGDPAAENGHVGVAMEV</sequence>
<dbReference type="InterPro" id="IPR036396">
    <property type="entry name" value="Cyt_P450_sf"/>
</dbReference>
<evidence type="ECO:0000256" key="4">
    <source>
        <dbReference type="ARBA" id="ARBA00023002"/>
    </source>
</evidence>
<dbReference type="VEuPathDB" id="FungiDB:PV10_06214"/>
<dbReference type="GO" id="GO:0016705">
    <property type="term" value="F:oxidoreductase activity, acting on paired donors, with incorporation or reduction of molecular oxygen"/>
    <property type="evidence" value="ECO:0007669"/>
    <property type="project" value="InterPro"/>
</dbReference>
<dbReference type="FunFam" id="1.10.630.10:FF:000050">
    <property type="entry name" value="Cytochrome P450 monooxygenase"/>
    <property type="match status" value="1"/>
</dbReference>
<dbReference type="GO" id="GO:0020037">
    <property type="term" value="F:heme binding"/>
    <property type="evidence" value="ECO:0007669"/>
    <property type="project" value="InterPro"/>
</dbReference>
<evidence type="ECO:0000256" key="8">
    <source>
        <dbReference type="RuleBase" id="RU000461"/>
    </source>
</evidence>
<dbReference type="GO" id="GO:0004497">
    <property type="term" value="F:monooxygenase activity"/>
    <property type="evidence" value="ECO:0007669"/>
    <property type="project" value="UniProtKB-KW"/>
</dbReference>